<dbReference type="PROSITE" id="PS51892">
    <property type="entry name" value="SUBTILASE"/>
    <property type="match status" value="1"/>
</dbReference>
<evidence type="ECO:0000256" key="4">
    <source>
        <dbReference type="ARBA" id="ARBA00022523"/>
    </source>
</evidence>
<accession>A0AAV2FSC2</accession>
<evidence type="ECO:0000256" key="14">
    <source>
        <dbReference type="SAM" id="SignalP"/>
    </source>
</evidence>
<keyword evidence="8 12" id="KW-0378">Hydrolase</keyword>
<dbReference type="InterPro" id="IPR003137">
    <property type="entry name" value="PA_domain"/>
</dbReference>
<dbReference type="CDD" id="cd02120">
    <property type="entry name" value="PA_subtilisin_like"/>
    <property type="match status" value="1"/>
</dbReference>
<dbReference type="Pfam" id="PF17766">
    <property type="entry name" value="fn3_6"/>
    <property type="match status" value="1"/>
</dbReference>
<evidence type="ECO:0000256" key="1">
    <source>
        <dbReference type="ARBA" id="ARBA00002076"/>
    </source>
</evidence>
<dbReference type="Gene3D" id="2.60.40.2310">
    <property type="match status" value="1"/>
</dbReference>
<feature type="domain" description="Peptidase S8/S53" evidence="15">
    <location>
        <begin position="144"/>
        <end position="583"/>
    </location>
</feature>
<evidence type="ECO:0000259" key="16">
    <source>
        <dbReference type="Pfam" id="PF02225"/>
    </source>
</evidence>
<feature type="region of interest" description="Disordered" evidence="13">
    <location>
        <begin position="201"/>
        <end position="224"/>
    </location>
</feature>
<feature type="signal peptide" evidence="14">
    <location>
        <begin position="1"/>
        <end position="20"/>
    </location>
</feature>
<dbReference type="InterPro" id="IPR000209">
    <property type="entry name" value="Peptidase_S8/S53_dom"/>
</dbReference>
<dbReference type="Gene3D" id="3.40.50.200">
    <property type="entry name" value="Peptidase S8/S53 domain"/>
    <property type="match status" value="1"/>
</dbReference>
<keyword evidence="10" id="KW-0325">Glycoprotein</keyword>
<comment type="similarity">
    <text evidence="3 12">Belongs to the peptidase S8 family.</text>
</comment>
<protein>
    <recommendedName>
        <fullName evidence="21">Subtilisin-like protease SBT1.2</fullName>
    </recommendedName>
</protein>
<dbReference type="FunFam" id="3.50.30.30:FF:000005">
    <property type="entry name" value="subtilisin-like protease SBT1.5"/>
    <property type="match status" value="1"/>
</dbReference>
<dbReference type="InterPro" id="IPR010259">
    <property type="entry name" value="S8pro/Inhibitor_I9"/>
</dbReference>
<evidence type="ECO:0000256" key="7">
    <source>
        <dbReference type="ARBA" id="ARBA00022729"/>
    </source>
</evidence>
<feature type="chain" id="PRO_5043920623" description="Subtilisin-like protease SBT1.2" evidence="14">
    <location>
        <begin position="21"/>
        <end position="755"/>
    </location>
</feature>
<dbReference type="Pfam" id="PF02225">
    <property type="entry name" value="PA"/>
    <property type="match status" value="1"/>
</dbReference>
<evidence type="ECO:0000259" key="17">
    <source>
        <dbReference type="Pfam" id="PF05922"/>
    </source>
</evidence>
<dbReference type="GO" id="GO:0009609">
    <property type="term" value="P:response to symbiotic bacterium"/>
    <property type="evidence" value="ECO:0007669"/>
    <property type="project" value="UniProtKB-ARBA"/>
</dbReference>
<feature type="compositionally biased region" description="Basic and acidic residues" evidence="13">
    <location>
        <begin position="207"/>
        <end position="219"/>
    </location>
</feature>
<evidence type="ECO:0000259" key="18">
    <source>
        <dbReference type="Pfam" id="PF17766"/>
    </source>
</evidence>
<dbReference type="PANTHER" id="PTHR10795">
    <property type="entry name" value="PROPROTEIN CONVERTASE SUBTILISIN/KEXIN"/>
    <property type="match status" value="1"/>
</dbReference>
<feature type="active site" description="Charge relay system" evidence="11 12">
    <location>
        <position position="218"/>
    </location>
</feature>
<dbReference type="Pfam" id="PF00082">
    <property type="entry name" value="Peptidase_S8"/>
    <property type="match status" value="1"/>
</dbReference>
<gene>
    <name evidence="19" type="ORF">LTRI10_LOCUS41288</name>
</gene>
<evidence type="ECO:0000256" key="11">
    <source>
        <dbReference type="PIRSR" id="PIRSR615500-1"/>
    </source>
</evidence>
<evidence type="ECO:0000256" key="10">
    <source>
        <dbReference type="ARBA" id="ARBA00023180"/>
    </source>
</evidence>
<dbReference type="InterPro" id="IPR015500">
    <property type="entry name" value="Peptidase_S8_subtilisin-rel"/>
</dbReference>
<feature type="active site" description="Charge relay system" evidence="11 12">
    <location>
        <position position="153"/>
    </location>
</feature>
<evidence type="ECO:0000256" key="3">
    <source>
        <dbReference type="ARBA" id="ARBA00011073"/>
    </source>
</evidence>
<dbReference type="InterPro" id="IPR036852">
    <property type="entry name" value="Peptidase_S8/S53_dom_sf"/>
</dbReference>
<dbReference type="SUPFAM" id="SSF52743">
    <property type="entry name" value="Subtilisin-like"/>
    <property type="match status" value="1"/>
</dbReference>
<feature type="domain" description="Subtilisin-like protease fibronectin type-III" evidence="18">
    <location>
        <begin position="656"/>
        <end position="752"/>
    </location>
</feature>
<dbReference type="FunFam" id="3.40.50.200:FF:000006">
    <property type="entry name" value="Subtilisin-like protease SBT1.5"/>
    <property type="match status" value="1"/>
</dbReference>
<dbReference type="AlphaFoldDB" id="A0AAV2FSC2"/>
<dbReference type="Proteomes" id="UP001497516">
    <property type="component" value="Chromosome 7"/>
</dbReference>
<evidence type="ECO:0008006" key="21">
    <source>
        <dbReference type="Google" id="ProtNLM"/>
    </source>
</evidence>
<dbReference type="GO" id="GO:0004252">
    <property type="term" value="F:serine-type endopeptidase activity"/>
    <property type="evidence" value="ECO:0007669"/>
    <property type="project" value="UniProtKB-UniRule"/>
</dbReference>
<evidence type="ECO:0000256" key="12">
    <source>
        <dbReference type="PROSITE-ProRule" id="PRU01240"/>
    </source>
</evidence>
<keyword evidence="7 14" id="KW-0732">Signal</keyword>
<dbReference type="CDD" id="cd04852">
    <property type="entry name" value="Peptidases_S8_3"/>
    <property type="match status" value="1"/>
</dbReference>
<evidence type="ECO:0000256" key="2">
    <source>
        <dbReference type="ARBA" id="ARBA00004271"/>
    </source>
</evidence>
<dbReference type="EMBL" id="OZ034820">
    <property type="protein sequence ID" value="CAL1401216.1"/>
    <property type="molecule type" value="Genomic_DNA"/>
</dbReference>
<dbReference type="PROSITE" id="PS00136">
    <property type="entry name" value="SUBTILASE_ASP"/>
    <property type="match status" value="1"/>
</dbReference>
<keyword evidence="4" id="KW-0052">Apoplast</keyword>
<feature type="domain" description="PA" evidence="16">
    <location>
        <begin position="376"/>
        <end position="462"/>
    </location>
</feature>
<comment type="subcellular location">
    <subcellularLocation>
        <location evidence="2">Secreted</location>
        <location evidence="2">Extracellular space</location>
        <location evidence="2">Apoplast</location>
    </subcellularLocation>
</comment>
<dbReference type="InterPro" id="IPR046450">
    <property type="entry name" value="PA_dom_sf"/>
</dbReference>
<organism evidence="19 20">
    <name type="scientific">Linum trigynum</name>
    <dbReference type="NCBI Taxonomy" id="586398"/>
    <lineage>
        <taxon>Eukaryota</taxon>
        <taxon>Viridiplantae</taxon>
        <taxon>Streptophyta</taxon>
        <taxon>Embryophyta</taxon>
        <taxon>Tracheophyta</taxon>
        <taxon>Spermatophyta</taxon>
        <taxon>Magnoliopsida</taxon>
        <taxon>eudicotyledons</taxon>
        <taxon>Gunneridae</taxon>
        <taxon>Pentapetalae</taxon>
        <taxon>rosids</taxon>
        <taxon>fabids</taxon>
        <taxon>Malpighiales</taxon>
        <taxon>Linaceae</taxon>
        <taxon>Linum</taxon>
    </lineage>
</organism>
<feature type="active site" description="Charge relay system" evidence="11 12">
    <location>
        <position position="542"/>
    </location>
</feature>
<dbReference type="PRINTS" id="PR00723">
    <property type="entry name" value="SUBTILISIN"/>
</dbReference>
<name>A0AAV2FSC2_9ROSI</name>
<evidence type="ECO:0000256" key="8">
    <source>
        <dbReference type="ARBA" id="ARBA00022801"/>
    </source>
</evidence>
<evidence type="ECO:0000256" key="9">
    <source>
        <dbReference type="ARBA" id="ARBA00022825"/>
    </source>
</evidence>
<keyword evidence="9 12" id="KW-0720">Serine protease</keyword>
<evidence type="ECO:0000256" key="6">
    <source>
        <dbReference type="ARBA" id="ARBA00022670"/>
    </source>
</evidence>
<proteinExistence type="inferred from homology"/>
<keyword evidence="20" id="KW-1185">Reference proteome</keyword>
<keyword evidence="6 12" id="KW-0645">Protease</keyword>
<dbReference type="InterPro" id="IPR045051">
    <property type="entry name" value="SBT"/>
</dbReference>
<comment type="function">
    <text evidence="1">Required for arbuscular mycorrhiza (AM) development during AM symbiosis with AM fungi (e.g. Glomeromycota intraradices).</text>
</comment>
<dbReference type="SUPFAM" id="SSF52025">
    <property type="entry name" value="PA domain"/>
    <property type="match status" value="1"/>
</dbReference>
<evidence type="ECO:0000259" key="15">
    <source>
        <dbReference type="Pfam" id="PF00082"/>
    </source>
</evidence>
<dbReference type="GO" id="GO:0009610">
    <property type="term" value="P:response to symbiotic fungus"/>
    <property type="evidence" value="ECO:0007669"/>
    <property type="project" value="UniProtKB-ARBA"/>
</dbReference>
<evidence type="ECO:0000313" key="19">
    <source>
        <dbReference type="EMBL" id="CAL1401216.1"/>
    </source>
</evidence>
<keyword evidence="5" id="KW-0964">Secreted</keyword>
<dbReference type="Gene3D" id="3.30.70.80">
    <property type="entry name" value="Peptidase S8 propeptide/proteinase inhibitor I9"/>
    <property type="match status" value="1"/>
</dbReference>
<evidence type="ECO:0000256" key="13">
    <source>
        <dbReference type="SAM" id="MobiDB-lite"/>
    </source>
</evidence>
<dbReference type="InterPro" id="IPR041469">
    <property type="entry name" value="Subtilisin-like_FN3"/>
</dbReference>
<dbReference type="GO" id="GO:0048046">
    <property type="term" value="C:apoplast"/>
    <property type="evidence" value="ECO:0007669"/>
    <property type="project" value="UniProtKB-SubCell"/>
</dbReference>
<feature type="domain" description="Inhibitor I9" evidence="17">
    <location>
        <begin position="36"/>
        <end position="120"/>
    </location>
</feature>
<sequence length="755" mass="80851">MSVLSLYIIFLINILPQIIAQVTHDIAENLETDLETYIVHVKQPDGTTYGGVEDLKAWHQTFVPVISTSRSGDGRHQSRLLYSYIDVISGFSARLTKEELAAMELKEGFVSARPEMTFHLQTTHSARFLGLDLKPGLWNRTNYGSGIIIGVLDTGVSPTHPSFTGEGMPPPPSKWKGKCEFKLSHCNNKLIGARTFNLGAKARKKGGKPETPIDRDGHGTHTASTAAGGFVSNANVFGNAKGTAAGMAPGAHLAIYKVCSHNCIESDILAGMDAAIHDGVDIISISLGADPGVQLYKDGITVGALAAAKKGIFVSMAAGNSGPGYSTLSSEAPWVLTVGASTIDRKVLATAKLANGKTFEGESLFQPREFHSTALPLVYAGMNKKPLSEFCGKGSLVGMNVKGKVVLCDRGLVDRLDIGKEVKNAGGAALILANGEQDGFSTLADPHVLPATHVSYAAGQKIKAYIKANKQARATILFKGTTLGDRTAPAVTSFSSRGPTMVCRGILKPDIMGPGVSILAAWPSRGTNKMKNPRFNIESGTSMSCPHLSGIAALLKHSHPTWSPAAIKSAIMTTADIKTRRGTTIIDQDYQPADLFAIGAGHVNPLKADDPGLIYDIHPGEYIGYLCSLGYTNKQVWIITRMSIKCKTQRKIPGGQLNYPSLSVTLGRSQTLIRTVTNVGQGNSSYYVKITPPIGVRVAVKPSELHFTKVGQNAKYAVMFIRTNETRLHQQFAQGYLLWVSAKHSVRSPISVQYG</sequence>
<dbReference type="InterPro" id="IPR034197">
    <property type="entry name" value="Peptidases_S8_3"/>
</dbReference>
<dbReference type="InterPro" id="IPR023827">
    <property type="entry name" value="Peptidase_S8_Asp-AS"/>
</dbReference>
<dbReference type="Pfam" id="PF05922">
    <property type="entry name" value="Inhibitor_I9"/>
    <property type="match status" value="1"/>
</dbReference>
<dbReference type="GO" id="GO:0006508">
    <property type="term" value="P:proteolysis"/>
    <property type="evidence" value="ECO:0007669"/>
    <property type="project" value="UniProtKB-KW"/>
</dbReference>
<evidence type="ECO:0000313" key="20">
    <source>
        <dbReference type="Proteomes" id="UP001497516"/>
    </source>
</evidence>
<dbReference type="InterPro" id="IPR037045">
    <property type="entry name" value="S8pro/Inhibitor_I9_sf"/>
</dbReference>
<reference evidence="19 20" key="1">
    <citation type="submission" date="2024-04" db="EMBL/GenBank/DDBJ databases">
        <authorList>
            <person name="Fracassetti M."/>
        </authorList>
    </citation>
    <scope>NUCLEOTIDE SEQUENCE [LARGE SCALE GENOMIC DNA]</scope>
</reference>
<dbReference type="Gene3D" id="3.50.30.30">
    <property type="match status" value="1"/>
</dbReference>
<evidence type="ECO:0000256" key="5">
    <source>
        <dbReference type="ARBA" id="ARBA00022525"/>
    </source>
</evidence>